<organism evidence="1">
    <name type="scientific">Pararge aegeria</name>
    <name type="common">speckled wood butterfly</name>
    <dbReference type="NCBI Taxonomy" id="116150"/>
    <lineage>
        <taxon>Eukaryota</taxon>
        <taxon>Metazoa</taxon>
        <taxon>Ecdysozoa</taxon>
        <taxon>Arthropoda</taxon>
        <taxon>Hexapoda</taxon>
        <taxon>Insecta</taxon>
        <taxon>Pterygota</taxon>
        <taxon>Neoptera</taxon>
        <taxon>Endopterygota</taxon>
        <taxon>Lepidoptera</taxon>
        <taxon>Glossata</taxon>
        <taxon>Ditrysia</taxon>
        <taxon>Papilionoidea</taxon>
        <taxon>Nymphalidae</taxon>
        <taxon>Satyrinae</taxon>
        <taxon>Satyrini</taxon>
        <taxon>Parargina</taxon>
        <taxon>Pararge</taxon>
    </lineage>
</organism>
<accession>S4PPR8</accession>
<reference evidence="1" key="2">
    <citation type="submission" date="2013-05" db="EMBL/GenBank/DDBJ databases">
        <authorList>
            <person name="Carter J.-M."/>
            <person name="Baker S.C."/>
            <person name="Pink R."/>
            <person name="Carter D.R.F."/>
            <person name="Collins A."/>
            <person name="Tomlin J."/>
            <person name="Gibbs M."/>
            <person name="Breuker C.J."/>
        </authorList>
    </citation>
    <scope>NUCLEOTIDE SEQUENCE</scope>
    <source>
        <tissue evidence="1">Ovary</tissue>
    </source>
</reference>
<proteinExistence type="predicted"/>
<dbReference type="EMBL" id="GAIX01000067">
    <property type="protein sequence ID" value="JAA92493.1"/>
    <property type="molecule type" value="Transcribed_RNA"/>
</dbReference>
<evidence type="ECO:0000313" key="1">
    <source>
        <dbReference type="EMBL" id="JAA92493.1"/>
    </source>
</evidence>
<name>S4PPR8_9NEOP</name>
<sequence>FLFFFFYITYLNIVFIKKYNLTIYMTIFKFNQQITLTSIETGIINLSLPTQMNTNRTSHQQQTRQQAYQCSVHSINTALYNIAPSILH</sequence>
<reference evidence="1" key="1">
    <citation type="journal article" date="2013" name="BMC Genomics">
        <title>Unscrambling butterfly oogenesis.</title>
        <authorList>
            <person name="Carter J.M."/>
            <person name="Baker S.C."/>
            <person name="Pink R."/>
            <person name="Carter D.R."/>
            <person name="Collins A."/>
            <person name="Tomlin J."/>
            <person name="Gibbs M."/>
            <person name="Breuker C.J."/>
        </authorList>
    </citation>
    <scope>NUCLEOTIDE SEQUENCE</scope>
    <source>
        <tissue evidence="1">Ovary</tissue>
    </source>
</reference>
<dbReference type="AlphaFoldDB" id="S4PPR8"/>
<feature type="non-terminal residue" evidence="1">
    <location>
        <position position="1"/>
    </location>
</feature>
<protein>
    <submittedName>
        <fullName evidence="1">Uncharacterized protein</fullName>
    </submittedName>
</protein>